<dbReference type="PATRIC" id="fig|761659.10.peg.1401"/>
<evidence type="ECO:0000313" key="6">
    <source>
        <dbReference type="EMBL" id="CBH24193.1"/>
    </source>
</evidence>
<comment type="catalytic activity">
    <reaction evidence="3 4">
        <text>[thioredoxin]-disulfide + L-methionine + H2O = L-methionine (S)-S-oxide + [thioredoxin]-dithiol</text>
        <dbReference type="Rhea" id="RHEA:19993"/>
        <dbReference type="Rhea" id="RHEA-COMP:10698"/>
        <dbReference type="Rhea" id="RHEA-COMP:10700"/>
        <dbReference type="ChEBI" id="CHEBI:15377"/>
        <dbReference type="ChEBI" id="CHEBI:29950"/>
        <dbReference type="ChEBI" id="CHEBI:50058"/>
        <dbReference type="ChEBI" id="CHEBI:57844"/>
        <dbReference type="ChEBI" id="CHEBI:58772"/>
        <dbReference type="EC" id="1.8.4.11"/>
    </reaction>
</comment>
<dbReference type="HOGENOM" id="CLU_031040_10_0_10"/>
<dbReference type="Gene3D" id="3.30.1060.10">
    <property type="entry name" value="Peptide methionine sulphoxide reductase MsrA"/>
    <property type="match status" value="1"/>
</dbReference>
<evidence type="ECO:0000256" key="3">
    <source>
        <dbReference type="ARBA" id="ARBA00048782"/>
    </source>
</evidence>
<name>D5H838_SALRM</name>
<evidence type="ECO:0000313" key="7">
    <source>
        <dbReference type="Proteomes" id="UP000000933"/>
    </source>
</evidence>
<accession>D5H838</accession>
<dbReference type="GO" id="GO:0008113">
    <property type="term" value="F:peptide-methionine (S)-S-oxide reductase activity"/>
    <property type="evidence" value="ECO:0007669"/>
    <property type="project" value="UniProtKB-UniRule"/>
</dbReference>
<dbReference type="NCBIfam" id="TIGR00401">
    <property type="entry name" value="msrA"/>
    <property type="match status" value="1"/>
</dbReference>
<comment type="similarity">
    <text evidence="4">Belongs to the MsrA Met sulfoxide reductase family.</text>
</comment>
<dbReference type="AlphaFoldDB" id="D5H838"/>
<evidence type="ECO:0000259" key="5">
    <source>
        <dbReference type="Pfam" id="PF01625"/>
    </source>
</evidence>
<protein>
    <recommendedName>
        <fullName evidence="4">Peptide methionine sulfoxide reductase MsrA</fullName>
        <shortName evidence="4">Protein-methionine-S-oxide reductase</shortName>
        <ecNumber evidence="4">1.8.4.11</ecNumber>
    </recommendedName>
    <alternativeName>
        <fullName evidence="4">Peptide-methionine (S)-S-oxide reductase</fullName>
        <shortName evidence="4">Peptide Met(O) reductase</shortName>
    </alternativeName>
</protein>
<dbReference type="InterPro" id="IPR002569">
    <property type="entry name" value="Met_Sox_Rdtase_MsrA_dom"/>
</dbReference>
<dbReference type="KEGG" id="srm:SRM_01272"/>
<dbReference type="GO" id="GO:0033744">
    <property type="term" value="F:L-methionine:thioredoxin-disulfide S-oxidoreductase activity"/>
    <property type="evidence" value="ECO:0007669"/>
    <property type="project" value="RHEA"/>
</dbReference>
<dbReference type="InterPro" id="IPR036509">
    <property type="entry name" value="Met_Sox_Rdtase_MsrA_sf"/>
</dbReference>
<evidence type="ECO:0000256" key="2">
    <source>
        <dbReference type="ARBA" id="ARBA00047806"/>
    </source>
</evidence>
<dbReference type="Pfam" id="PF01625">
    <property type="entry name" value="PMSR"/>
    <property type="match status" value="1"/>
</dbReference>
<organism evidence="6 7">
    <name type="scientific">Salinibacter ruber (strain M8)</name>
    <dbReference type="NCBI Taxonomy" id="761659"/>
    <lineage>
        <taxon>Bacteria</taxon>
        <taxon>Pseudomonadati</taxon>
        <taxon>Rhodothermota</taxon>
        <taxon>Rhodothermia</taxon>
        <taxon>Rhodothermales</taxon>
        <taxon>Salinibacteraceae</taxon>
        <taxon>Salinibacter</taxon>
    </lineage>
</organism>
<gene>
    <name evidence="4 6" type="primary">msrA</name>
    <name evidence="6" type="ordered locus">SRM_01272</name>
</gene>
<feature type="active site" evidence="4">
    <location>
        <position position="55"/>
    </location>
</feature>
<keyword evidence="1 4" id="KW-0560">Oxidoreductase</keyword>
<feature type="domain" description="Peptide methionine sulphoxide reductase MsrA" evidence="5">
    <location>
        <begin position="49"/>
        <end position="201"/>
    </location>
</feature>
<sequence length="228" mass="24991">MNPESPLVTSVPSTLLCASSGQQGFPACIGKPLSFSQVPTRPVSTLNHATLGGGCFWCLEAVYEEVDGVTEIVSGYAGGHVQAPSYRQVCSGTTGHAEVVQLTYDPSVIAYRDLLEIFFTIHNPTTKDQEGADVGPQYRSIILHHDDEQREIAEGLIERLEANGVFGDPIVTEVEPLDTFYEAEDKHQDYYERNPAQPYCQSVISPKVAKLRKKHADKLQGQSPRPTS</sequence>
<dbReference type="Proteomes" id="UP000000933">
    <property type="component" value="Chromosome"/>
</dbReference>
<dbReference type="PANTHER" id="PTHR43774:SF1">
    <property type="entry name" value="PEPTIDE METHIONINE SULFOXIDE REDUCTASE MSRA 2"/>
    <property type="match status" value="1"/>
</dbReference>
<dbReference type="PANTHER" id="PTHR43774">
    <property type="entry name" value="PEPTIDE METHIONINE SULFOXIDE REDUCTASE"/>
    <property type="match status" value="1"/>
</dbReference>
<comment type="function">
    <text evidence="4">Has an important function as a repair enzyme for proteins that have been inactivated by oxidation. Catalyzes the reversible oxidation-reduction of methionine sulfoxide in proteins to methionine.</text>
</comment>
<reference evidence="6 7" key="1">
    <citation type="journal article" date="2010" name="ISME J.">
        <title>Fine-scale evolution: genomic, phenotypic and ecological differentiation in two coexisting Salinibacter ruber strains.</title>
        <authorList>
            <person name="Pena A."/>
            <person name="Teeling H."/>
            <person name="Huerta-Cepas J."/>
            <person name="Santos F."/>
            <person name="Yarza P."/>
            <person name="Brito-Echeverria J."/>
            <person name="Lucio M."/>
            <person name="Schmitt-Kopplin P."/>
            <person name="Meseguer I."/>
            <person name="Schenowitz C."/>
            <person name="Dossat C."/>
            <person name="Barbe V."/>
            <person name="Dopazo J."/>
            <person name="Rossello-Mora R."/>
            <person name="Schuler M."/>
            <person name="Glockner F.O."/>
            <person name="Amann R."/>
            <person name="Gabaldon T."/>
            <person name="Anton J."/>
        </authorList>
    </citation>
    <scope>NUCLEOTIDE SEQUENCE [LARGE SCALE GENOMIC DNA]</scope>
    <source>
        <strain evidence="6 7">M8</strain>
    </source>
</reference>
<dbReference type="HAMAP" id="MF_01401">
    <property type="entry name" value="MsrA"/>
    <property type="match status" value="1"/>
</dbReference>
<dbReference type="EC" id="1.8.4.11" evidence="4"/>
<evidence type="ECO:0000256" key="4">
    <source>
        <dbReference type="HAMAP-Rule" id="MF_01401"/>
    </source>
</evidence>
<comment type="catalytic activity">
    <reaction evidence="2 4">
        <text>L-methionyl-[protein] + [thioredoxin]-disulfide + H2O = L-methionyl-(S)-S-oxide-[protein] + [thioredoxin]-dithiol</text>
        <dbReference type="Rhea" id="RHEA:14217"/>
        <dbReference type="Rhea" id="RHEA-COMP:10698"/>
        <dbReference type="Rhea" id="RHEA-COMP:10700"/>
        <dbReference type="Rhea" id="RHEA-COMP:12313"/>
        <dbReference type="Rhea" id="RHEA-COMP:12315"/>
        <dbReference type="ChEBI" id="CHEBI:15377"/>
        <dbReference type="ChEBI" id="CHEBI:16044"/>
        <dbReference type="ChEBI" id="CHEBI:29950"/>
        <dbReference type="ChEBI" id="CHEBI:44120"/>
        <dbReference type="ChEBI" id="CHEBI:50058"/>
        <dbReference type="EC" id="1.8.4.11"/>
    </reaction>
</comment>
<dbReference type="SUPFAM" id="SSF55068">
    <property type="entry name" value="Peptide methionine sulfoxide reductase"/>
    <property type="match status" value="1"/>
</dbReference>
<proteinExistence type="inferred from homology"/>
<reference evidence="7" key="2">
    <citation type="submission" date="2010-04" db="EMBL/GenBank/DDBJ databases">
        <title>Genome sequence of Salinibacter ruber M8.</title>
        <authorList>
            <consortium name="Genoscope"/>
        </authorList>
    </citation>
    <scope>NUCLEOTIDE SEQUENCE [LARGE SCALE GENOMIC DNA]</scope>
    <source>
        <strain evidence="7">M8</strain>
    </source>
</reference>
<evidence type="ECO:0000256" key="1">
    <source>
        <dbReference type="ARBA" id="ARBA00023002"/>
    </source>
</evidence>
<dbReference type="EMBL" id="FP565814">
    <property type="protein sequence ID" value="CBH24193.1"/>
    <property type="molecule type" value="Genomic_DNA"/>
</dbReference>